<feature type="domain" description="ABC transporter" evidence="4">
    <location>
        <begin position="2"/>
        <end position="218"/>
    </location>
</feature>
<dbReference type="AlphaFoldDB" id="A0A2D0NFR4"/>
<dbReference type="Proteomes" id="UP000223913">
    <property type="component" value="Unassembled WGS sequence"/>
</dbReference>
<accession>A0A2D0NFR4</accession>
<evidence type="ECO:0000313" key="5">
    <source>
        <dbReference type="EMBL" id="PHN07216.1"/>
    </source>
</evidence>
<proteinExistence type="predicted"/>
<dbReference type="RefSeq" id="WP_099149550.1">
    <property type="nucleotide sequence ID" value="NZ_PDUD01000011.1"/>
</dbReference>
<protein>
    <recommendedName>
        <fullName evidence="4">ABC transporter domain-containing protein</fullName>
    </recommendedName>
</protein>
<dbReference type="InterPro" id="IPR027417">
    <property type="entry name" value="P-loop_NTPase"/>
</dbReference>
<dbReference type="OrthoDB" id="9801987at2"/>
<dbReference type="InterPro" id="IPR003439">
    <property type="entry name" value="ABC_transporter-like_ATP-bd"/>
</dbReference>
<dbReference type="PANTHER" id="PTHR42939:SF1">
    <property type="entry name" value="ABC TRANSPORTER ATP-BINDING PROTEIN ALBC-RELATED"/>
    <property type="match status" value="1"/>
</dbReference>
<dbReference type="CDD" id="cd03230">
    <property type="entry name" value="ABC_DR_subfamily_A"/>
    <property type="match status" value="1"/>
</dbReference>
<reference evidence="5 6" key="1">
    <citation type="submission" date="2017-10" db="EMBL/GenBank/DDBJ databases">
        <title>The draft genome sequence of Lewinella nigricans NBRC 102662.</title>
        <authorList>
            <person name="Wang K."/>
        </authorList>
    </citation>
    <scope>NUCLEOTIDE SEQUENCE [LARGE SCALE GENOMIC DNA]</scope>
    <source>
        <strain evidence="5 6">NBRC 102662</strain>
    </source>
</reference>
<gene>
    <name evidence="5" type="ORF">CRP01_08320</name>
</gene>
<dbReference type="GO" id="GO:0016887">
    <property type="term" value="F:ATP hydrolysis activity"/>
    <property type="evidence" value="ECO:0007669"/>
    <property type="project" value="InterPro"/>
</dbReference>
<keyword evidence="1" id="KW-0813">Transport</keyword>
<organism evidence="5 6">
    <name type="scientific">Flavilitoribacter nigricans (strain ATCC 23147 / DSM 23189 / NBRC 102662 / NCIMB 1420 / SS-2)</name>
    <name type="common">Lewinella nigricans</name>
    <dbReference type="NCBI Taxonomy" id="1122177"/>
    <lineage>
        <taxon>Bacteria</taxon>
        <taxon>Pseudomonadati</taxon>
        <taxon>Bacteroidota</taxon>
        <taxon>Saprospiria</taxon>
        <taxon>Saprospirales</taxon>
        <taxon>Lewinellaceae</taxon>
        <taxon>Flavilitoribacter</taxon>
    </lineage>
</organism>
<dbReference type="InterPro" id="IPR051782">
    <property type="entry name" value="ABC_Transporter_VariousFunc"/>
</dbReference>
<dbReference type="EMBL" id="PDUD01000011">
    <property type="protein sequence ID" value="PHN07216.1"/>
    <property type="molecule type" value="Genomic_DNA"/>
</dbReference>
<evidence type="ECO:0000259" key="4">
    <source>
        <dbReference type="PROSITE" id="PS50893"/>
    </source>
</evidence>
<dbReference type="PROSITE" id="PS50893">
    <property type="entry name" value="ABC_TRANSPORTER_2"/>
    <property type="match status" value="1"/>
</dbReference>
<dbReference type="SUPFAM" id="SSF52540">
    <property type="entry name" value="P-loop containing nucleoside triphosphate hydrolases"/>
    <property type="match status" value="1"/>
</dbReference>
<evidence type="ECO:0000313" key="6">
    <source>
        <dbReference type="Proteomes" id="UP000223913"/>
    </source>
</evidence>
<evidence type="ECO:0000256" key="2">
    <source>
        <dbReference type="ARBA" id="ARBA00022741"/>
    </source>
</evidence>
<keyword evidence="3" id="KW-0067">ATP-binding</keyword>
<keyword evidence="6" id="KW-1185">Reference proteome</keyword>
<name>A0A2D0NFR4_FLAN2</name>
<dbReference type="PANTHER" id="PTHR42939">
    <property type="entry name" value="ABC TRANSPORTER ATP-BINDING PROTEIN ALBC-RELATED"/>
    <property type="match status" value="1"/>
</dbReference>
<evidence type="ECO:0000256" key="1">
    <source>
        <dbReference type="ARBA" id="ARBA00022448"/>
    </source>
</evidence>
<dbReference type="SMART" id="SM00382">
    <property type="entry name" value="AAA"/>
    <property type="match status" value="1"/>
</dbReference>
<dbReference type="Pfam" id="PF00005">
    <property type="entry name" value="ABC_tran"/>
    <property type="match status" value="1"/>
</dbReference>
<sequence length="228" mass="25480">MLEIKDLNFSYAEPLVLSQLDLRVQSGSIHGILGTNGAGKTSLFKCIYGTFQPDSGHITWQGLPLNYQQIAFLETGNYFYSYITGGEYLQLCRSAGTDFSIADWNSIFKLPLDQLVDTYSTGMKKQLAFLGALAQGRPILILDEPFNGLDLESSEKLSIIIQELGKKNKTILIASHILETLTRNCDRISHLSEGSIRHTYEAAEFPEMTARLRARLQQDIAADLDRIL</sequence>
<keyword evidence="2" id="KW-0547">Nucleotide-binding</keyword>
<evidence type="ECO:0000256" key="3">
    <source>
        <dbReference type="ARBA" id="ARBA00022840"/>
    </source>
</evidence>
<comment type="caution">
    <text evidence="5">The sequence shown here is derived from an EMBL/GenBank/DDBJ whole genome shotgun (WGS) entry which is preliminary data.</text>
</comment>
<dbReference type="Gene3D" id="3.40.50.300">
    <property type="entry name" value="P-loop containing nucleotide triphosphate hydrolases"/>
    <property type="match status" value="1"/>
</dbReference>
<dbReference type="InterPro" id="IPR003593">
    <property type="entry name" value="AAA+_ATPase"/>
</dbReference>
<dbReference type="GO" id="GO:0005524">
    <property type="term" value="F:ATP binding"/>
    <property type="evidence" value="ECO:0007669"/>
    <property type="project" value="UniProtKB-KW"/>
</dbReference>